<comment type="caution">
    <text evidence="2">The sequence shown here is derived from an EMBL/GenBank/DDBJ whole genome shotgun (WGS) entry which is preliminary data.</text>
</comment>
<feature type="domain" description="DUF4274" evidence="1">
    <location>
        <begin position="2"/>
        <end position="48"/>
    </location>
</feature>
<protein>
    <submittedName>
        <fullName evidence="2">DUF4274 domain-containing protein</fullName>
    </submittedName>
</protein>
<dbReference type="EMBL" id="JAFELM010000018">
    <property type="protein sequence ID" value="MBM6617094.1"/>
    <property type="molecule type" value="Genomic_DNA"/>
</dbReference>
<gene>
    <name evidence="2" type="ORF">JR050_05330</name>
</gene>
<reference evidence="2 3" key="1">
    <citation type="submission" date="2021-02" db="EMBL/GenBank/DDBJ databases">
        <title>Bacillus sp. RD4P76, an endophyte from a halophyte.</title>
        <authorList>
            <person name="Sun J.-Q."/>
        </authorList>
    </citation>
    <scope>NUCLEOTIDE SEQUENCE [LARGE SCALE GENOMIC DNA]</scope>
    <source>
        <strain evidence="2 3">RD4P76</strain>
    </source>
</reference>
<dbReference type="RefSeq" id="WP_204202471.1">
    <property type="nucleotide sequence ID" value="NZ_JAFELM010000018.1"/>
</dbReference>
<accession>A0ABS2DF41</accession>
<evidence type="ECO:0000313" key="2">
    <source>
        <dbReference type="EMBL" id="MBM6617094.1"/>
    </source>
</evidence>
<dbReference type="InterPro" id="IPR025369">
    <property type="entry name" value="DUF4274"/>
</dbReference>
<evidence type="ECO:0000259" key="1">
    <source>
        <dbReference type="Pfam" id="PF14096"/>
    </source>
</evidence>
<name>A0ABS2DF41_9BACI</name>
<organism evidence="2 3">
    <name type="scientific">Bacillus suaedaesalsae</name>
    <dbReference type="NCBI Taxonomy" id="2810349"/>
    <lineage>
        <taxon>Bacteria</taxon>
        <taxon>Bacillati</taxon>
        <taxon>Bacillota</taxon>
        <taxon>Bacilli</taxon>
        <taxon>Bacillales</taxon>
        <taxon>Bacillaceae</taxon>
        <taxon>Bacillus</taxon>
    </lineage>
</organism>
<proteinExistence type="predicted"/>
<keyword evidence="3" id="KW-1185">Reference proteome</keyword>
<dbReference type="Pfam" id="PF14096">
    <property type="entry name" value="DUF4274"/>
    <property type="match status" value="1"/>
</dbReference>
<sequence>MKNENCDLGTALLLFFHADGFALLDSDNSHELEGRNEWYNFVIELFSKIEMNGFKNRNISYEPTITKVQKFKLAKKNPNLSSIFLEGLPS</sequence>
<evidence type="ECO:0000313" key="3">
    <source>
        <dbReference type="Proteomes" id="UP001518925"/>
    </source>
</evidence>
<dbReference type="Proteomes" id="UP001518925">
    <property type="component" value="Unassembled WGS sequence"/>
</dbReference>